<dbReference type="PROSITE" id="PS50983">
    <property type="entry name" value="FE_B12_PBP"/>
    <property type="match status" value="1"/>
</dbReference>
<dbReference type="EMBL" id="JAAIYO010000022">
    <property type="protein sequence ID" value="MBE4753695.1"/>
    <property type="molecule type" value="Genomic_DNA"/>
</dbReference>
<dbReference type="InterPro" id="IPR002491">
    <property type="entry name" value="ABC_transptr_periplasmic_BD"/>
</dbReference>
<dbReference type="PANTHER" id="PTHR42860">
    <property type="entry name" value="VITAMIN B12-BINDING PROTEIN"/>
    <property type="match status" value="1"/>
</dbReference>
<gene>
    <name evidence="2" type="ORF">G4177_36670</name>
</gene>
<evidence type="ECO:0000313" key="3">
    <source>
        <dbReference type="Proteomes" id="UP001516472"/>
    </source>
</evidence>
<evidence type="ECO:0000313" key="2">
    <source>
        <dbReference type="EMBL" id="MBE4753695.1"/>
    </source>
</evidence>
<proteinExistence type="predicted"/>
<protein>
    <submittedName>
        <fullName evidence="2">ABC transporter substrate-binding protein</fullName>
    </submittedName>
</protein>
<organism evidence="2 3">
    <name type="scientific">Corallococcus soli</name>
    <dbReference type="NCBI Taxonomy" id="2710757"/>
    <lineage>
        <taxon>Bacteria</taxon>
        <taxon>Pseudomonadati</taxon>
        <taxon>Myxococcota</taxon>
        <taxon>Myxococcia</taxon>
        <taxon>Myxococcales</taxon>
        <taxon>Cystobacterineae</taxon>
        <taxon>Myxococcaceae</taxon>
        <taxon>Corallococcus</taxon>
    </lineage>
</organism>
<evidence type="ECO:0000259" key="1">
    <source>
        <dbReference type="PROSITE" id="PS50983"/>
    </source>
</evidence>
<dbReference type="SUPFAM" id="SSF53807">
    <property type="entry name" value="Helical backbone' metal receptor"/>
    <property type="match status" value="1"/>
</dbReference>
<dbReference type="InterPro" id="IPR051030">
    <property type="entry name" value="Vitamin_B12-ABC_binding"/>
</dbReference>
<dbReference type="Pfam" id="PF01497">
    <property type="entry name" value="Peripla_BP_2"/>
    <property type="match status" value="1"/>
</dbReference>
<feature type="domain" description="Fe/B12 periplasmic-binding" evidence="1">
    <location>
        <begin position="18"/>
        <end position="271"/>
    </location>
</feature>
<dbReference type="RefSeq" id="WP_193430845.1">
    <property type="nucleotide sequence ID" value="NZ_CBCSIP010000280.1"/>
</dbReference>
<dbReference type="PANTHER" id="PTHR42860:SF2">
    <property type="entry name" value="BLL4160 PROTEIN"/>
    <property type="match status" value="1"/>
</dbReference>
<reference evidence="2 3" key="1">
    <citation type="submission" date="2020-02" db="EMBL/GenBank/DDBJ databases">
        <authorList>
            <person name="Babadi Z.K."/>
            <person name="Risdian C."/>
            <person name="Ebrahimipour G.H."/>
            <person name="Wink J."/>
        </authorList>
    </citation>
    <scope>NUCLEOTIDE SEQUENCE [LARGE SCALE GENOMIC DNA]</scope>
    <source>
        <strain evidence="2 3">ZKHCc1 1396</strain>
    </source>
</reference>
<sequence length="289" mass="32025">MNARLASLLSSAPRYPRRVVCMTEETTEVLYRIGAGELVVGVSGFTVRPPEARKKPRVSSFLDANFERILELKPDLVLGFSDLQADIGRELCKRGVPVYLFNQRSLAEILQTVRLTGALVGRAEAAEALAVELEKNLERHADAAQSLPRRPRIFFEEWHEPLISGIRWCSELVEVVGGEDVCQESRASQGAKGRIFEPEEVARRNPEGVIASWCGRKAKRDKIASRPGWDRVQAVVDDQLYEVRSSYILQPGPAALTDGVDQLARIVGAIARGEKLPMARPGDLRTALE</sequence>
<keyword evidence="3" id="KW-1185">Reference proteome</keyword>
<accession>A0ABR9Q0I7</accession>
<name>A0ABR9Q0I7_9BACT</name>
<dbReference type="Gene3D" id="3.40.50.1980">
    <property type="entry name" value="Nitrogenase molybdenum iron protein domain"/>
    <property type="match status" value="2"/>
</dbReference>
<dbReference type="Proteomes" id="UP001516472">
    <property type="component" value="Unassembled WGS sequence"/>
</dbReference>
<comment type="caution">
    <text evidence="2">The sequence shown here is derived from an EMBL/GenBank/DDBJ whole genome shotgun (WGS) entry which is preliminary data.</text>
</comment>